<dbReference type="Gene3D" id="1.10.357.10">
    <property type="entry name" value="Tetracycline Repressor, domain 2"/>
    <property type="match status" value="1"/>
</dbReference>
<reference evidence="6 7" key="1">
    <citation type="submission" date="2020-08" db="EMBL/GenBank/DDBJ databases">
        <title>Sequencing the genomes of 1000 actinobacteria strains.</title>
        <authorList>
            <person name="Klenk H.-P."/>
        </authorList>
    </citation>
    <scope>NUCLEOTIDE SEQUENCE [LARGE SCALE GENOMIC DNA]</scope>
    <source>
        <strain evidence="6 7">DSM 43582</strain>
    </source>
</reference>
<dbReference type="Gene3D" id="1.10.10.60">
    <property type="entry name" value="Homeodomain-like"/>
    <property type="match status" value="1"/>
</dbReference>
<organism evidence="6 7">
    <name type="scientific">Nocardia transvalensis</name>
    <dbReference type="NCBI Taxonomy" id="37333"/>
    <lineage>
        <taxon>Bacteria</taxon>
        <taxon>Bacillati</taxon>
        <taxon>Actinomycetota</taxon>
        <taxon>Actinomycetes</taxon>
        <taxon>Mycobacteriales</taxon>
        <taxon>Nocardiaceae</taxon>
        <taxon>Nocardia</taxon>
    </lineage>
</organism>
<dbReference type="RefSeq" id="WP_040746719.1">
    <property type="nucleotide sequence ID" value="NZ_JACHIT010000001.1"/>
</dbReference>
<dbReference type="InterPro" id="IPR001647">
    <property type="entry name" value="HTH_TetR"/>
</dbReference>
<dbReference type="AlphaFoldDB" id="A0A7W9UJ55"/>
<dbReference type="Proteomes" id="UP000540412">
    <property type="component" value="Unassembled WGS sequence"/>
</dbReference>
<gene>
    <name evidence="6" type="ORF">BJY24_003960</name>
</gene>
<sequence length="196" mass="21508">MTTPTAGRRERKNAQTRRALAEAARQLFLERGYDQVSVKEIADVVDVSVPTVFKHVPDGKEALMFDDGVERRESLLAAVRDRPAGQSVMGALREFMSGRGPFVTDPTPDLRARTELIMNTPALRDYSRKLWIRCEADLAAAIAAELGRPPGDVTALAAARYVLEIPEFAGSQPDPRAALDAVFDLLEHGLPARDAR</sequence>
<evidence type="ECO:0000313" key="7">
    <source>
        <dbReference type="Proteomes" id="UP000540412"/>
    </source>
</evidence>
<feature type="domain" description="HTH tetR-type" evidence="5">
    <location>
        <begin position="14"/>
        <end position="74"/>
    </location>
</feature>
<keyword evidence="3" id="KW-0804">Transcription</keyword>
<feature type="DNA-binding region" description="H-T-H motif" evidence="4">
    <location>
        <begin position="37"/>
        <end position="56"/>
    </location>
</feature>
<dbReference type="PANTHER" id="PTHR30055">
    <property type="entry name" value="HTH-TYPE TRANSCRIPTIONAL REGULATOR RUTR"/>
    <property type="match status" value="1"/>
</dbReference>
<evidence type="ECO:0000313" key="6">
    <source>
        <dbReference type="EMBL" id="MBB5915093.1"/>
    </source>
</evidence>
<evidence type="ECO:0000259" key="5">
    <source>
        <dbReference type="PROSITE" id="PS50977"/>
    </source>
</evidence>
<evidence type="ECO:0000256" key="2">
    <source>
        <dbReference type="ARBA" id="ARBA00023125"/>
    </source>
</evidence>
<evidence type="ECO:0000256" key="4">
    <source>
        <dbReference type="PROSITE-ProRule" id="PRU00335"/>
    </source>
</evidence>
<dbReference type="PROSITE" id="PS50977">
    <property type="entry name" value="HTH_TETR_2"/>
    <property type="match status" value="1"/>
</dbReference>
<keyword evidence="7" id="KW-1185">Reference proteome</keyword>
<dbReference type="PANTHER" id="PTHR30055:SF234">
    <property type="entry name" value="HTH-TYPE TRANSCRIPTIONAL REGULATOR BETI"/>
    <property type="match status" value="1"/>
</dbReference>
<comment type="caution">
    <text evidence="6">The sequence shown here is derived from an EMBL/GenBank/DDBJ whole genome shotgun (WGS) entry which is preliminary data.</text>
</comment>
<dbReference type="Pfam" id="PF00440">
    <property type="entry name" value="TetR_N"/>
    <property type="match status" value="1"/>
</dbReference>
<evidence type="ECO:0000256" key="3">
    <source>
        <dbReference type="ARBA" id="ARBA00023163"/>
    </source>
</evidence>
<protein>
    <submittedName>
        <fullName evidence="6">AcrR family transcriptional regulator</fullName>
    </submittedName>
</protein>
<name>A0A7W9UJ55_9NOCA</name>
<dbReference type="GO" id="GO:0000976">
    <property type="term" value="F:transcription cis-regulatory region binding"/>
    <property type="evidence" value="ECO:0007669"/>
    <property type="project" value="TreeGrafter"/>
</dbReference>
<dbReference type="SUPFAM" id="SSF46689">
    <property type="entry name" value="Homeodomain-like"/>
    <property type="match status" value="1"/>
</dbReference>
<dbReference type="InterPro" id="IPR050109">
    <property type="entry name" value="HTH-type_TetR-like_transc_reg"/>
</dbReference>
<dbReference type="GO" id="GO:0003700">
    <property type="term" value="F:DNA-binding transcription factor activity"/>
    <property type="evidence" value="ECO:0007669"/>
    <property type="project" value="TreeGrafter"/>
</dbReference>
<proteinExistence type="predicted"/>
<dbReference type="InterPro" id="IPR041347">
    <property type="entry name" value="MftR_C"/>
</dbReference>
<evidence type="ECO:0000256" key="1">
    <source>
        <dbReference type="ARBA" id="ARBA00023015"/>
    </source>
</evidence>
<dbReference type="Pfam" id="PF17754">
    <property type="entry name" value="TetR_C_14"/>
    <property type="match status" value="1"/>
</dbReference>
<accession>A0A7W9UJ55</accession>
<keyword evidence="2 4" id="KW-0238">DNA-binding</keyword>
<dbReference type="InterPro" id="IPR009057">
    <property type="entry name" value="Homeodomain-like_sf"/>
</dbReference>
<dbReference type="EMBL" id="JACHIT010000001">
    <property type="protein sequence ID" value="MBB5915093.1"/>
    <property type="molecule type" value="Genomic_DNA"/>
</dbReference>
<keyword evidence="1" id="KW-0805">Transcription regulation</keyword>